<dbReference type="GeneID" id="89929984"/>
<evidence type="ECO:0000256" key="4">
    <source>
        <dbReference type="ARBA" id="ARBA00038074"/>
    </source>
</evidence>
<evidence type="ECO:0000313" key="9">
    <source>
        <dbReference type="Proteomes" id="UP001337655"/>
    </source>
</evidence>
<dbReference type="GO" id="GO:0009277">
    <property type="term" value="C:fungal-type cell wall"/>
    <property type="evidence" value="ECO:0007669"/>
    <property type="project" value="TreeGrafter"/>
</dbReference>
<comment type="similarity">
    <text evidence="4">Belongs to the glycosyl hydrolase 16 family. CRH1 subfamily.</text>
</comment>
<gene>
    <name evidence="8" type="primary">UTR2</name>
    <name evidence="8" type="ORF">LTR77_008652</name>
</gene>
<dbReference type="PANTHER" id="PTHR10963:SF22">
    <property type="entry name" value="GLYCOSIDASE CRH2-RELATED"/>
    <property type="match status" value="1"/>
</dbReference>
<dbReference type="Pfam" id="PF00722">
    <property type="entry name" value="Glyco_hydro_16"/>
    <property type="match status" value="1"/>
</dbReference>
<dbReference type="EMBL" id="JAVRRT010000015">
    <property type="protein sequence ID" value="KAK5165729.1"/>
    <property type="molecule type" value="Genomic_DNA"/>
</dbReference>
<evidence type="ECO:0000256" key="3">
    <source>
        <dbReference type="ARBA" id="ARBA00023295"/>
    </source>
</evidence>
<dbReference type="InterPro" id="IPR000757">
    <property type="entry name" value="Beta-glucanase-like"/>
</dbReference>
<keyword evidence="2" id="KW-0378">Hydrolase</keyword>
<proteinExistence type="inferred from homology"/>
<keyword evidence="1" id="KW-0732">Signal</keyword>
<name>A0AAV9P0J0_9PEZI</name>
<dbReference type="PROSITE" id="PS51762">
    <property type="entry name" value="GH16_2"/>
    <property type="match status" value="1"/>
</dbReference>
<evidence type="ECO:0000256" key="2">
    <source>
        <dbReference type="ARBA" id="ARBA00022801"/>
    </source>
</evidence>
<protein>
    <submittedName>
        <fullName evidence="8">Glycosidase CRH2</fullName>
    </submittedName>
</protein>
<dbReference type="GO" id="GO:0016757">
    <property type="term" value="F:glycosyltransferase activity"/>
    <property type="evidence" value="ECO:0007669"/>
    <property type="project" value="TreeGrafter"/>
</dbReference>
<evidence type="ECO:0000313" key="8">
    <source>
        <dbReference type="EMBL" id="KAK5165729.1"/>
    </source>
</evidence>
<evidence type="ECO:0000256" key="1">
    <source>
        <dbReference type="ARBA" id="ARBA00022729"/>
    </source>
</evidence>
<comment type="function">
    <text evidence="5">Dual chitinase/transglycosylase that plays a role in cell wall architecture. Chitinase and transglycosylase activities are coupled. Required for the polysaccharide cross-linking at the septa and the cell wall. More specifically, transfers chitin to 1,6-beta-glucan in the cell wall.</text>
</comment>
<dbReference type="GO" id="GO:0031505">
    <property type="term" value="P:fungal-type cell wall organization"/>
    <property type="evidence" value="ECO:0007669"/>
    <property type="project" value="TreeGrafter"/>
</dbReference>
<feature type="compositionally biased region" description="Gly residues" evidence="6">
    <location>
        <begin position="300"/>
        <end position="320"/>
    </location>
</feature>
<feature type="compositionally biased region" description="Low complexity" evidence="6">
    <location>
        <begin position="321"/>
        <end position="334"/>
    </location>
</feature>
<dbReference type="RefSeq" id="XP_064655741.1">
    <property type="nucleotide sequence ID" value="XM_064805882.1"/>
</dbReference>
<accession>A0AAV9P0J0</accession>
<dbReference type="InterPro" id="IPR050546">
    <property type="entry name" value="Glycosyl_Hydrlase_16"/>
</dbReference>
<keyword evidence="9" id="KW-1185">Reference proteome</keyword>
<dbReference type="FunFam" id="2.60.120.200:FF:000159">
    <property type="entry name" value="Glycosidase"/>
    <property type="match status" value="1"/>
</dbReference>
<dbReference type="Gene3D" id="2.60.120.200">
    <property type="match status" value="1"/>
</dbReference>
<dbReference type="GO" id="GO:0005975">
    <property type="term" value="P:carbohydrate metabolic process"/>
    <property type="evidence" value="ECO:0007669"/>
    <property type="project" value="InterPro"/>
</dbReference>
<comment type="caution">
    <text evidence="8">The sequence shown here is derived from an EMBL/GenBank/DDBJ whole genome shotgun (WGS) entry which is preliminary data.</text>
</comment>
<sequence length="374" mass="39652">MAAPVCKSADYKLTSLDDIESNTAYLGDASEKNWVSSGVPVAYNDEAVLLTMAPDTVGTLLMSTHYVWYGKMSATMTTSQGQGVVTAFIMMSDVKDEIDFEFVGVDLESAQSNYYWQGVTDYDNGKALTTSNTVSEAHTYTIDWQPDYISWAIDGKVGRTVQKKDTYNSTDNKYHFPQTPSRVQLSLWPAGLPSNGNGTITWAGGLIDWDSQYMQNGYYYAQVKEVSVECYDPPSDTTKTGDEAYYYLNSEGLEQSVAIGNNNTILGSMLADGENPDFKPKSKTSGGSKPTSTPETVPGISGGGSQQIGGQQAGNGGSGSGNSPSGSAPADSSPTQVGGTTSFEQGNGSMSEASTVYAGSAVALLGFFVAALML</sequence>
<dbReference type="PANTHER" id="PTHR10963">
    <property type="entry name" value="GLYCOSYL HYDROLASE-RELATED"/>
    <property type="match status" value="1"/>
</dbReference>
<feature type="compositionally biased region" description="Polar residues" evidence="6">
    <location>
        <begin position="335"/>
        <end position="350"/>
    </location>
</feature>
<evidence type="ECO:0000256" key="6">
    <source>
        <dbReference type="SAM" id="MobiDB-lite"/>
    </source>
</evidence>
<dbReference type="CDD" id="cd02183">
    <property type="entry name" value="GH16_fungal_CRH1_transglycosylase"/>
    <property type="match status" value="1"/>
</dbReference>
<dbReference type="AlphaFoldDB" id="A0AAV9P0J0"/>
<organism evidence="8 9">
    <name type="scientific">Saxophila tyrrhenica</name>
    <dbReference type="NCBI Taxonomy" id="1690608"/>
    <lineage>
        <taxon>Eukaryota</taxon>
        <taxon>Fungi</taxon>
        <taxon>Dikarya</taxon>
        <taxon>Ascomycota</taxon>
        <taxon>Pezizomycotina</taxon>
        <taxon>Dothideomycetes</taxon>
        <taxon>Dothideomycetidae</taxon>
        <taxon>Mycosphaerellales</taxon>
        <taxon>Extremaceae</taxon>
        <taxon>Saxophila</taxon>
    </lineage>
</organism>
<dbReference type="InterPro" id="IPR013320">
    <property type="entry name" value="ConA-like_dom_sf"/>
</dbReference>
<feature type="domain" description="GH16" evidence="7">
    <location>
        <begin position="9"/>
        <end position="218"/>
    </location>
</feature>
<keyword evidence="3 8" id="KW-0326">Glycosidase</keyword>
<dbReference type="Proteomes" id="UP001337655">
    <property type="component" value="Unassembled WGS sequence"/>
</dbReference>
<reference evidence="8 9" key="1">
    <citation type="submission" date="2023-08" db="EMBL/GenBank/DDBJ databases">
        <title>Black Yeasts Isolated from many extreme environments.</title>
        <authorList>
            <person name="Coleine C."/>
            <person name="Stajich J.E."/>
            <person name="Selbmann L."/>
        </authorList>
    </citation>
    <scope>NUCLEOTIDE SEQUENCE [LARGE SCALE GENOMIC DNA]</scope>
    <source>
        <strain evidence="8 9">CCFEE 5935</strain>
    </source>
</reference>
<feature type="region of interest" description="Disordered" evidence="6">
    <location>
        <begin position="270"/>
        <end position="350"/>
    </location>
</feature>
<evidence type="ECO:0000259" key="7">
    <source>
        <dbReference type="PROSITE" id="PS51762"/>
    </source>
</evidence>
<feature type="compositionally biased region" description="Low complexity" evidence="6">
    <location>
        <begin position="283"/>
        <end position="294"/>
    </location>
</feature>
<evidence type="ECO:0000256" key="5">
    <source>
        <dbReference type="ARBA" id="ARBA00093308"/>
    </source>
</evidence>
<dbReference type="SUPFAM" id="SSF49899">
    <property type="entry name" value="Concanavalin A-like lectins/glucanases"/>
    <property type="match status" value="1"/>
</dbReference>
<dbReference type="GO" id="GO:0004553">
    <property type="term" value="F:hydrolase activity, hydrolyzing O-glycosyl compounds"/>
    <property type="evidence" value="ECO:0007669"/>
    <property type="project" value="InterPro"/>
</dbReference>